<accession>A0ACC1TTT7</accession>
<keyword evidence="2" id="KW-1185">Reference proteome</keyword>
<gene>
    <name evidence="1" type="ORF">F5876DRAFT_90267</name>
</gene>
<reference evidence="1" key="1">
    <citation type="submission" date="2022-09" db="EMBL/GenBank/DDBJ databases">
        <title>A Global Phylogenomic Analysis of the Shiitake Genus Lentinula.</title>
        <authorList>
            <consortium name="DOE Joint Genome Institute"/>
            <person name="Sierra-Patev S."/>
            <person name="Min B."/>
            <person name="Naranjo-Ortiz M."/>
            <person name="Looney B."/>
            <person name="Konkel Z."/>
            <person name="Slot J.C."/>
            <person name="Sakamoto Y."/>
            <person name="Steenwyk J.L."/>
            <person name="Rokas A."/>
            <person name="Carro J."/>
            <person name="Camarero S."/>
            <person name="Ferreira P."/>
            <person name="Molpeceres G."/>
            <person name="Ruiz-Duenas F.J."/>
            <person name="Serrano A."/>
            <person name="Henrissat B."/>
            <person name="Drula E."/>
            <person name="Hughes K.W."/>
            <person name="Mata J.L."/>
            <person name="Ishikawa N.K."/>
            <person name="Vargas-Isla R."/>
            <person name="Ushijima S."/>
            <person name="Smith C.A."/>
            <person name="Ahrendt S."/>
            <person name="Andreopoulos W."/>
            <person name="He G."/>
            <person name="Labutti K."/>
            <person name="Lipzen A."/>
            <person name="Ng V."/>
            <person name="Riley R."/>
            <person name="Sandor L."/>
            <person name="Barry K."/>
            <person name="Martinez A.T."/>
            <person name="Xiao Y."/>
            <person name="Gibbons J.G."/>
            <person name="Terashima K."/>
            <person name="Grigoriev I.V."/>
            <person name="Hibbett D.S."/>
        </authorList>
    </citation>
    <scope>NUCLEOTIDE SEQUENCE</scope>
    <source>
        <strain evidence="1">TMI1499</strain>
    </source>
</reference>
<name>A0ACC1TTT7_9AGAR</name>
<organism evidence="1 2">
    <name type="scientific">Lentinula aff. lateritia</name>
    <dbReference type="NCBI Taxonomy" id="2804960"/>
    <lineage>
        <taxon>Eukaryota</taxon>
        <taxon>Fungi</taxon>
        <taxon>Dikarya</taxon>
        <taxon>Basidiomycota</taxon>
        <taxon>Agaricomycotina</taxon>
        <taxon>Agaricomycetes</taxon>
        <taxon>Agaricomycetidae</taxon>
        <taxon>Agaricales</taxon>
        <taxon>Marasmiineae</taxon>
        <taxon>Omphalotaceae</taxon>
        <taxon>Lentinula</taxon>
    </lineage>
</organism>
<comment type="caution">
    <text evidence="1">The sequence shown here is derived from an EMBL/GenBank/DDBJ whole genome shotgun (WGS) entry which is preliminary data.</text>
</comment>
<dbReference type="Proteomes" id="UP001163835">
    <property type="component" value="Unassembled WGS sequence"/>
</dbReference>
<sequence length="659" mass="75028">MAKGKVKLKGQGKAKNPPSEQFQKTPLSTQCETLDEDEITRCGLPVEDGNIRCKVHQTQYRKMYIKYKEAGKFVDETKSGREMPTKERITGYTDVASTLEEARWMRQYLEAIQIERTGRGLHMRRFFAKGDDGHKIRLKLLEKRMVQAIEILDALQARAFDLYMLSNPAREWVKSFQTTPLIPTSSENEDFLAIKSITKSIEPTPQNEQQRESVPKAGINTVDADLIEIELRAIKAQLLYVLGPFIDQEVMLRSQRKFGISYRAQYLRRIVLHEPVLSLKATNKVSFKDLILDEEFTPEDLERIGVLLGKQMQIGLLWWKDSLIEAMSIIRNKLKGTAVNIGDPKKGFKILGGWVLFNTPHSGTMSNEMWGTLLESFHGKIPADIENRFVRLCNSYDDMISYLSFGALGLFPPPTFCARVDKGRNGWAARNHISLSGVVIADMVTGEPQVIPIPGPVPTLRRGRSPGSIIWVEMEKRAYLFGALRNEPDAFTDAFTCDFLHSETDLEKKIECFGSGNEALPAFQMRTFEALPPSINNHPLGVGEWQVERSAADLLFRTKQGMLGYLTTLTRSNSSGWFFHFKKMPVKYLVILDTVPHRHHSILAREVAWVALCVQGFGEGEYSDSKYARASNRLFEKCAEERFSWKPRNSWSINKMKED</sequence>
<dbReference type="EMBL" id="MU795253">
    <property type="protein sequence ID" value="KAJ3808042.1"/>
    <property type="molecule type" value="Genomic_DNA"/>
</dbReference>
<protein>
    <submittedName>
        <fullName evidence="1">Uncharacterized protein</fullName>
    </submittedName>
</protein>
<evidence type="ECO:0000313" key="2">
    <source>
        <dbReference type="Proteomes" id="UP001163835"/>
    </source>
</evidence>
<evidence type="ECO:0000313" key="1">
    <source>
        <dbReference type="EMBL" id="KAJ3808042.1"/>
    </source>
</evidence>
<proteinExistence type="predicted"/>